<keyword evidence="1" id="KW-0472">Membrane</keyword>
<keyword evidence="1" id="KW-0812">Transmembrane</keyword>
<gene>
    <name evidence="2" type="ORF">SP90_01005</name>
</gene>
<feature type="transmembrane region" description="Helical" evidence="1">
    <location>
        <begin position="285"/>
        <end position="303"/>
    </location>
</feature>
<dbReference type="STRING" id="1560234.SP90_01005"/>
<organism evidence="2 3">
    <name type="scientific">Halodesulfovibrio spirochaetisodalis</name>
    <dbReference type="NCBI Taxonomy" id="1560234"/>
    <lineage>
        <taxon>Bacteria</taxon>
        <taxon>Pseudomonadati</taxon>
        <taxon>Thermodesulfobacteriota</taxon>
        <taxon>Desulfovibrionia</taxon>
        <taxon>Desulfovibrionales</taxon>
        <taxon>Desulfovibrionaceae</taxon>
        <taxon>Halodesulfovibrio</taxon>
    </lineage>
</organism>
<evidence type="ECO:0000313" key="2">
    <source>
        <dbReference type="EMBL" id="OBQ57647.1"/>
    </source>
</evidence>
<proteinExistence type="predicted"/>
<reference evidence="2 3" key="1">
    <citation type="submission" date="2015-01" db="EMBL/GenBank/DDBJ databases">
        <title>Desulfovibrio sp. JC271 draft genome sequence.</title>
        <authorList>
            <person name="Shivani Y."/>
            <person name="Subhash Y."/>
            <person name="Sasikala C."/>
            <person name="Ramana C.V."/>
        </authorList>
    </citation>
    <scope>NUCLEOTIDE SEQUENCE [LARGE SCALE GENOMIC DNA]</scope>
    <source>
        <strain evidence="2 3">JC271</strain>
    </source>
</reference>
<dbReference type="AlphaFoldDB" id="A0A1B7XQ54"/>
<feature type="transmembrane region" description="Helical" evidence="1">
    <location>
        <begin position="178"/>
        <end position="200"/>
    </location>
</feature>
<evidence type="ECO:0000313" key="3">
    <source>
        <dbReference type="Proteomes" id="UP000091979"/>
    </source>
</evidence>
<feature type="transmembrane region" description="Helical" evidence="1">
    <location>
        <begin position="254"/>
        <end position="278"/>
    </location>
</feature>
<feature type="transmembrane region" description="Helical" evidence="1">
    <location>
        <begin position="126"/>
        <end position="144"/>
    </location>
</feature>
<dbReference type="Proteomes" id="UP000091979">
    <property type="component" value="Unassembled WGS sequence"/>
</dbReference>
<dbReference type="PATRIC" id="fig|1560234.3.peg.215"/>
<name>A0A1B7XQ54_9BACT</name>
<dbReference type="OrthoDB" id="9797308at2"/>
<keyword evidence="3" id="KW-1185">Reference proteome</keyword>
<evidence type="ECO:0000256" key="1">
    <source>
        <dbReference type="SAM" id="Phobius"/>
    </source>
</evidence>
<keyword evidence="1" id="KW-1133">Transmembrane helix</keyword>
<dbReference type="EMBL" id="JXMS01000001">
    <property type="protein sequence ID" value="OBQ57647.1"/>
    <property type="molecule type" value="Genomic_DNA"/>
</dbReference>
<feature type="transmembrane region" description="Helical" evidence="1">
    <location>
        <begin position="89"/>
        <end position="105"/>
    </location>
</feature>
<protein>
    <submittedName>
        <fullName evidence="2">Membrane protein</fullName>
    </submittedName>
</protein>
<accession>A0A1B7XQ54</accession>
<comment type="caution">
    <text evidence="2">The sequence shown here is derived from an EMBL/GenBank/DDBJ whole genome shotgun (WGS) entry which is preliminary data.</text>
</comment>
<feature type="transmembrane region" description="Helical" evidence="1">
    <location>
        <begin position="62"/>
        <end position="83"/>
    </location>
</feature>
<feature type="transmembrane region" description="Helical" evidence="1">
    <location>
        <begin position="221"/>
        <end position="242"/>
    </location>
</feature>
<dbReference type="RefSeq" id="WP_066851661.1">
    <property type="nucleotide sequence ID" value="NZ_JXMS01000001.1"/>
</dbReference>
<sequence length="315" mass="34131">MNLVNACKSLVKDAISASLDLYKVMIPVIIIVKILQEFELVQYLAVPLKPVMNLAGLPAEMGLVWATSIIVNLYSGLIVYISMVPTMEPLSVAQITTLATMMLIAHSLPVECKVAQKCGVSMIGQIAVRMLSAFLLGFIMHLIFAKTGLLSGPSKILWEPQMPEAGILPWALNEAGNLLYLFFIILALFTIMRLLTYYGITEKLNTILKPVLQAIGIGKDAATITVLGLSLGITYGGGLIIHEVKSGALSKRDVFASLTLMGLAHALIEDTLLMMLLGAHTSGTFWGRLVFALLFVGIMMRFYSNEPATAVTKAD</sequence>